<protein>
    <submittedName>
        <fullName evidence="1">Uncharacterized protein</fullName>
    </submittedName>
</protein>
<organism evidence="1 2">
    <name type="scientific">Microvirga lotononidis</name>
    <dbReference type="NCBI Taxonomy" id="864069"/>
    <lineage>
        <taxon>Bacteria</taxon>
        <taxon>Pseudomonadati</taxon>
        <taxon>Pseudomonadota</taxon>
        <taxon>Alphaproteobacteria</taxon>
        <taxon>Hyphomicrobiales</taxon>
        <taxon>Methylobacteriaceae</taxon>
        <taxon>Microvirga</taxon>
    </lineage>
</organism>
<sequence length="106" mass="11398">MFTLEIDGTAIAITDANGSLAWEIVNSNAFRQDLMAMTSDGTPLWDGRVPMVIRPAPPQETEAFGAPSLDLDGTDGDEDGVFMIFLVPIDHDHEPTSAIPPELRGS</sequence>
<evidence type="ECO:0000313" key="2">
    <source>
        <dbReference type="Proteomes" id="UP000003947"/>
    </source>
</evidence>
<dbReference type="EMBL" id="JH660640">
    <property type="protein sequence ID" value="EIM30138.1"/>
    <property type="molecule type" value="Genomic_DNA"/>
</dbReference>
<gene>
    <name evidence="1" type="ORF">MicloDRAFT_00014590</name>
</gene>
<reference evidence="1 2" key="1">
    <citation type="submission" date="2012-02" db="EMBL/GenBank/DDBJ databases">
        <title>Improved High-Quality Draft sequence of Microvirga sp. WSM3557.</title>
        <authorList>
            <consortium name="US DOE Joint Genome Institute"/>
            <person name="Lucas S."/>
            <person name="Han J."/>
            <person name="Lapidus A."/>
            <person name="Cheng J.-F."/>
            <person name="Goodwin L."/>
            <person name="Pitluck S."/>
            <person name="Peters L."/>
            <person name="Zhang X."/>
            <person name="Detter J.C."/>
            <person name="Han C."/>
            <person name="Tapia R."/>
            <person name="Land M."/>
            <person name="Hauser L."/>
            <person name="Kyrpides N."/>
            <person name="Ivanova N."/>
            <person name="Pagani I."/>
            <person name="Brau L."/>
            <person name="Yates R."/>
            <person name="O'Hara G."/>
            <person name="Rui T."/>
            <person name="Howieson J."/>
            <person name="Reeve W."/>
            <person name="Woyke T."/>
        </authorList>
    </citation>
    <scope>NUCLEOTIDE SEQUENCE [LARGE SCALE GENOMIC DNA]</scope>
    <source>
        <strain evidence="1 2">WSM3557</strain>
    </source>
</reference>
<dbReference type="Proteomes" id="UP000003947">
    <property type="component" value="Unassembled WGS sequence"/>
</dbReference>
<dbReference type="PATRIC" id="fig|864069.3.peg.1618"/>
<dbReference type="STRING" id="864069.MicloDRAFT_00014590"/>
<dbReference type="AlphaFoldDB" id="I4Z1P6"/>
<accession>I4Z1P6</accession>
<proteinExistence type="predicted"/>
<evidence type="ECO:0000313" key="1">
    <source>
        <dbReference type="EMBL" id="EIM30138.1"/>
    </source>
</evidence>
<name>I4Z1P6_9HYPH</name>
<dbReference type="OrthoDB" id="8019848at2"/>
<dbReference type="eggNOG" id="ENOG5033GBX">
    <property type="taxonomic scope" value="Bacteria"/>
</dbReference>
<keyword evidence="2" id="KW-1185">Reference proteome</keyword>
<dbReference type="HOGENOM" id="CLU_169617_0_0_5"/>
<dbReference type="RefSeq" id="WP_009490395.1">
    <property type="nucleotide sequence ID" value="NZ_CP141050.1"/>
</dbReference>